<dbReference type="Pfam" id="PF04081">
    <property type="entry name" value="DNA_pol_delta_4"/>
    <property type="match status" value="1"/>
</dbReference>
<evidence type="ECO:0000313" key="3">
    <source>
        <dbReference type="Proteomes" id="UP001321749"/>
    </source>
</evidence>
<protein>
    <submittedName>
        <fullName evidence="2">DNA polymerase delta subunit 4</fullName>
    </submittedName>
</protein>
<feature type="compositionally biased region" description="Low complexity" evidence="1">
    <location>
        <begin position="9"/>
        <end position="21"/>
    </location>
</feature>
<evidence type="ECO:0000256" key="1">
    <source>
        <dbReference type="SAM" id="MobiDB-lite"/>
    </source>
</evidence>
<dbReference type="PANTHER" id="PTHR14303:SF0">
    <property type="entry name" value="DNA POLYMERASE DELTA SUBUNIT 4"/>
    <property type="match status" value="1"/>
</dbReference>
<keyword evidence="3" id="KW-1185">Reference proteome</keyword>
<sequence length="231" mass="25762">MPVTRRSTRSSTTGAAAAAAGPGKQAKISFKSRVTKSIKDGEKKGQEEKKKPYQSPARSKEWKPVADDEQGKEEEEDEEEKKVKVEEGTDTEDAVVGSEVPEVVKSAPPATKATQVDDEFALRARKITDAGVNRYWKQIEDSRMAKEVHKKHTEGLETGEKVLRYFDVSSQYGPCIGITRLKRWQRANRLGLHPPIEVLAVLLKEEEKGNEKRFEKAHMDELLSSTALGSV</sequence>
<comment type="caution">
    <text evidence="2">The sequence shown here is derived from an EMBL/GenBank/DDBJ whole genome shotgun (WGS) entry which is preliminary data.</text>
</comment>
<name>A0AAV9HDE1_9PEZI</name>
<dbReference type="EMBL" id="MU865097">
    <property type="protein sequence ID" value="KAK4457790.1"/>
    <property type="molecule type" value="Genomic_DNA"/>
</dbReference>
<organism evidence="2 3">
    <name type="scientific">Cladorrhinum samala</name>
    <dbReference type="NCBI Taxonomy" id="585594"/>
    <lineage>
        <taxon>Eukaryota</taxon>
        <taxon>Fungi</taxon>
        <taxon>Dikarya</taxon>
        <taxon>Ascomycota</taxon>
        <taxon>Pezizomycotina</taxon>
        <taxon>Sordariomycetes</taxon>
        <taxon>Sordariomycetidae</taxon>
        <taxon>Sordariales</taxon>
        <taxon>Podosporaceae</taxon>
        <taxon>Cladorrhinum</taxon>
    </lineage>
</organism>
<feature type="compositionally biased region" description="Basic and acidic residues" evidence="1">
    <location>
        <begin position="37"/>
        <end position="51"/>
    </location>
</feature>
<feature type="region of interest" description="Disordered" evidence="1">
    <location>
        <begin position="1"/>
        <end position="93"/>
    </location>
</feature>
<dbReference type="InterPro" id="IPR007218">
    <property type="entry name" value="DNA_pol_delta_4"/>
</dbReference>
<feature type="compositionally biased region" description="Acidic residues" evidence="1">
    <location>
        <begin position="67"/>
        <end position="79"/>
    </location>
</feature>
<evidence type="ECO:0000313" key="2">
    <source>
        <dbReference type="EMBL" id="KAK4457790.1"/>
    </source>
</evidence>
<dbReference type="AlphaFoldDB" id="A0AAV9HDE1"/>
<reference evidence="2" key="1">
    <citation type="journal article" date="2023" name="Mol. Phylogenet. Evol.">
        <title>Genome-scale phylogeny and comparative genomics of the fungal order Sordariales.</title>
        <authorList>
            <person name="Hensen N."/>
            <person name="Bonometti L."/>
            <person name="Westerberg I."/>
            <person name="Brannstrom I.O."/>
            <person name="Guillou S."/>
            <person name="Cros-Aarteil S."/>
            <person name="Calhoun S."/>
            <person name="Haridas S."/>
            <person name="Kuo A."/>
            <person name="Mondo S."/>
            <person name="Pangilinan J."/>
            <person name="Riley R."/>
            <person name="LaButti K."/>
            <person name="Andreopoulos B."/>
            <person name="Lipzen A."/>
            <person name="Chen C."/>
            <person name="Yan M."/>
            <person name="Daum C."/>
            <person name="Ng V."/>
            <person name="Clum A."/>
            <person name="Steindorff A."/>
            <person name="Ohm R.A."/>
            <person name="Martin F."/>
            <person name="Silar P."/>
            <person name="Natvig D.O."/>
            <person name="Lalanne C."/>
            <person name="Gautier V."/>
            <person name="Ament-Velasquez S.L."/>
            <person name="Kruys A."/>
            <person name="Hutchinson M.I."/>
            <person name="Powell A.J."/>
            <person name="Barry K."/>
            <person name="Miller A.N."/>
            <person name="Grigoriev I.V."/>
            <person name="Debuchy R."/>
            <person name="Gladieux P."/>
            <person name="Hiltunen Thoren M."/>
            <person name="Johannesson H."/>
        </authorList>
    </citation>
    <scope>NUCLEOTIDE SEQUENCE</scope>
    <source>
        <strain evidence="2">PSN324</strain>
    </source>
</reference>
<dbReference type="GO" id="GO:0003887">
    <property type="term" value="F:DNA-directed DNA polymerase activity"/>
    <property type="evidence" value="ECO:0007669"/>
    <property type="project" value="TreeGrafter"/>
</dbReference>
<gene>
    <name evidence="2" type="ORF">QBC42DRAFT_350177</name>
</gene>
<accession>A0AAV9HDE1</accession>
<dbReference type="PANTHER" id="PTHR14303">
    <property type="entry name" value="DNA POLYMERASE DELTA SUBUNIT 4"/>
    <property type="match status" value="1"/>
</dbReference>
<proteinExistence type="predicted"/>
<dbReference type="Proteomes" id="UP001321749">
    <property type="component" value="Unassembled WGS sequence"/>
</dbReference>
<dbReference type="GO" id="GO:0000731">
    <property type="term" value="P:DNA synthesis involved in DNA repair"/>
    <property type="evidence" value="ECO:0007669"/>
    <property type="project" value="InterPro"/>
</dbReference>
<dbReference type="GO" id="GO:0006261">
    <property type="term" value="P:DNA-templated DNA replication"/>
    <property type="evidence" value="ECO:0007669"/>
    <property type="project" value="TreeGrafter"/>
</dbReference>
<reference evidence="2" key="2">
    <citation type="submission" date="2023-06" db="EMBL/GenBank/DDBJ databases">
        <authorList>
            <consortium name="Lawrence Berkeley National Laboratory"/>
            <person name="Mondo S.J."/>
            <person name="Hensen N."/>
            <person name="Bonometti L."/>
            <person name="Westerberg I."/>
            <person name="Brannstrom I.O."/>
            <person name="Guillou S."/>
            <person name="Cros-Aarteil S."/>
            <person name="Calhoun S."/>
            <person name="Haridas S."/>
            <person name="Kuo A."/>
            <person name="Pangilinan J."/>
            <person name="Riley R."/>
            <person name="Labutti K."/>
            <person name="Andreopoulos B."/>
            <person name="Lipzen A."/>
            <person name="Chen C."/>
            <person name="Yanf M."/>
            <person name="Daum C."/>
            <person name="Ng V."/>
            <person name="Clum A."/>
            <person name="Steindorff A."/>
            <person name="Ohm R."/>
            <person name="Martin F."/>
            <person name="Silar P."/>
            <person name="Natvig D."/>
            <person name="Lalanne C."/>
            <person name="Gautier V."/>
            <person name="Ament-Velasquez S.L."/>
            <person name="Kruys A."/>
            <person name="Hutchinson M.I."/>
            <person name="Powell A.J."/>
            <person name="Barry K."/>
            <person name="Miller A.N."/>
            <person name="Grigoriev I.V."/>
            <person name="Debuchy R."/>
            <person name="Gladieux P."/>
            <person name="Thoren M.H."/>
            <person name="Johannesson H."/>
        </authorList>
    </citation>
    <scope>NUCLEOTIDE SEQUENCE</scope>
    <source>
        <strain evidence="2">PSN324</strain>
    </source>
</reference>
<dbReference type="GO" id="GO:0043625">
    <property type="term" value="C:delta DNA polymerase complex"/>
    <property type="evidence" value="ECO:0007669"/>
    <property type="project" value="TreeGrafter"/>
</dbReference>